<feature type="region of interest" description="Disordered" evidence="2">
    <location>
        <begin position="1773"/>
        <end position="1797"/>
    </location>
</feature>
<sequence length="2413" mass="270063">MGEPHPFGLPFQQLNSSGSDPPNSSNSQESSVNQNLFATTGLKSVFGSPAPNGSSSFPKSNIFGGSAFSKHSDSAFPASGTPNIFGGSSQPISSQPLQFPKPEDQPQLSGFGKSSTFGEAPFKSDLTQPGTNNAFGGVFGTSQASTTMVNPFSNSTSQSKETASSSKGSIFGGAFSKKEDSAQNSGVPPSVSAVDVSFDKTRSVYKNTLNKVSSPPETSFGKLSSSEIVSSSLSKNLEFTQQSDKREGFTQNPDLRHNRNMEPDSIGEENQKQLSGQLPDATRTKINRKPSVFGRAILDATKSSDRKQPVEESRSIICHPLNGDLADVAVFKKHFSKFGSSHVTMSKSKEKPYCIATYKSHKDAAAAFRGSKFINGVKYKIFWRNVTKVRRKSSEEVKSPDQQKKLSRRSEMEIDSSVQEELEAISGMDSYDFPSEAASKRKAGVEPDSRRKSRLKTVGLELEAHEGRSEINESVKRNSSTTSGSEITKEQKSRVSQAQRASRADEKSGIRGRISGTERTSSKRTEEVDEMKQEKAESNISETATASTAAMSELLEILKHQAVSTEEKLRVLDARDKLMRLRQVKQYDLSKAVKTVGTCPDMCPEKERLLRESRRQISQYETLPSKPNEMVPSLMVKQYSRSSADQEEPLPHELRPPTVLTMTMNYLMHNIMNLGDQPGENLGEWYHFLWDRLRGIRKEITQQELCDLDAVRLVEQCARFHIHCGARLVAEDMSVFDDRINTENLTKCLQTLKHMYHDLWTNNSITCKTEPEFVTYFLLLNLNNGTIMWEMEQLREEVLKSPEIGFVATMYNSLSSNNYVRFFRLVKKASYLNSCLCIRYFYQVRAKALRTYVKALAKFRPVQYPLSSLIDDLGFENFEQAAAFCSHYGLIVENVSLNSACVVLSQETFENPSFVLPSERAFRMVESKKTGSVGEVVNGAPLPPRSFEKHIPHDSFDKNGFLTRDAFYAKDQGVPDLEVKPSEGDITNIKEARSQYTDKELVKVVQPLLEDAKSLPESGQTFGSNQKSSFPSTFSSHSSSNMGTGFGMSQSPIFPSTFGEPHSELPQTVKLNAASVAPSSLESIKHTVFQTPVYQTTFVDEAKAKIEAEKKAEAELKALIEEKSDFFLEDVLQSSVLEAVTDIVVLEWKSAEDEQKRAEEARRAEEQLRAQEELRKRILFSHIDRVSDESLSELLHDVVAQLITETALESYSDEEDLVRQIMFVTEESFSALINLVTEEMCDDIASEELKRSQDVARKEAVQCRVKQVFYLWLQKARRSLHRRQVMEDFPASVIPLSIKEHAERWGFSENVDVSASKREEKLIDFSDIKTISAHPQTTFAELIGVQAVHRYDSVRSQLGLRPTDKLLYKLFVSVPDKVHDPATHILDWWTRRVFKQQKSSMLVDDCDLGVYRLVSGLKVTSEIAVYASLQTVRGSYSLEKSNSLVSGTSAVLFALSPVSNIEESRSRLTKLFASAHKLPAFPLVVAVVSPSEPPLEGLKQLVLELELDRWLTSRVISDYQILHVEELLDIKYLSDRFNLAFNYMAMTWTPISEFSLVCLKNVLRSTFQMFYISIQFNYNSSEVYPQDIDNPNVIIGLCNEWLSHMCHEFVTSFEEAKDLCAEEFWPLLHKGAFLPFLKLPNYSQVLQEMIKSVCLPAIEWPLPTEDICNNVLSEYCSWLRPDEHKQTLRRLSCLNGLNWPEKVKAFPWINLIEDWMEARINYMDSSRHGGEMLCLMRAQNVENLYTFPWWAQSEHILSYLEMNGSGRECEMDVDQTVPSEETGEENISSEREGESNGLTLGFDQLEEVADSVNELKSVNESLLNRIRKALADDTENELAGKTPSDEIKTVKNNGSTSQSTATPVAAASQANAADSTVDGSTESSKKSASSCKVIDISENPHLSSQAKMSGSSKSMEEIMASVNDIVSSLNLKYNILESESKYENISDLRLGAGKTLEVAPVLSSDKVLSSSFVEQSQKRMQERLFGKVEENVVSSNDSKENDNDDSDLEIIANDDRSSSTVMRTVSSPSISESGSFRSDSDSGREDFRDERASYCSNDRSRKHQRRNRSESNSSDSESHRRQFNSMKRKKHVESDEDDQTSHKKQYDSDVSDSASNHSYQNSEDDISGEEEEEGYAEEEEEVQAISSDDSQEPETSPVKEDSNGEPPCLLDENPFSILPVANLAESVVPQNGLDTEEDLGSERNLVNLDNMSNPYGYYGQDAGVDHEPLYSECSDINAVQSSSCEMVMINNDVEPTADDNNHILLSGYDTALNSSVNEVEVEVGRDEGDMSNQSILDHSEGTLVSSSEDGGHDSEHGYSESEHGDEEEDFIGEAEEEEEDYAREAEEEEDYAGEAEEEEDYAGEAEEEEDFRAEEEALGEEEGEEEGDENEFESDAESVPDEDSDICEIIEDD</sequence>
<dbReference type="GO" id="GO:0070390">
    <property type="term" value="C:transcription export complex 2"/>
    <property type="evidence" value="ECO:0007669"/>
    <property type="project" value="TreeGrafter"/>
</dbReference>
<dbReference type="Proteomes" id="UP001219518">
    <property type="component" value="Unassembled WGS sequence"/>
</dbReference>
<dbReference type="PANTHER" id="PTHR12436:SF3">
    <property type="entry name" value="GERMINAL-CENTER ASSOCIATED NUCLEAR PROTEIN"/>
    <property type="match status" value="1"/>
</dbReference>
<reference evidence="4" key="1">
    <citation type="submission" date="2021-07" db="EMBL/GenBank/DDBJ databases">
        <authorList>
            <person name="Catto M.A."/>
            <person name="Jacobson A."/>
            <person name="Kennedy G."/>
            <person name="Labadie P."/>
            <person name="Hunt B.G."/>
            <person name="Srinivasan R."/>
        </authorList>
    </citation>
    <scope>NUCLEOTIDE SEQUENCE</scope>
    <source>
        <strain evidence="4">PL_HMW_Pooled</strain>
        <tissue evidence="4">Head</tissue>
    </source>
</reference>
<feature type="compositionally biased region" description="Low complexity" evidence="2">
    <location>
        <begin position="2018"/>
        <end position="2037"/>
    </location>
</feature>
<feature type="region of interest" description="Disordered" evidence="2">
    <location>
        <begin position="237"/>
        <end position="286"/>
    </location>
</feature>
<dbReference type="GO" id="GO:0003676">
    <property type="term" value="F:nucleic acid binding"/>
    <property type="evidence" value="ECO:0007669"/>
    <property type="project" value="InterPro"/>
</dbReference>
<feature type="compositionally biased region" description="Polar residues" evidence="2">
    <location>
        <begin position="125"/>
        <end position="152"/>
    </location>
</feature>
<feature type="compositionally biased region" description="Low complexity" evidence="2">
    <location>
        <begin position="1024"/>
        <end position="1038"/>
    </location>
</feature>
<feature type="region of interest" description="Disordered" evidence="2">
    <location>
        <begin position="2302"/>
        <end position="2413"/>
    </location>
</feature>
<name>A0AAE1LVA7_9NEOP</name>
<feature type="compositionally biased region" description="Basic and acidic residues" evidence="2">
    <location>
        <begin position="392"/>
        <end position="412"/>
    </location>
</feature>
<feature type="compositionally biased region" description="Basic and acidic residues" evidence="2">
    <location>
        <begin position="2309"/>
        <end position="2322"/>
    </location>
</feature>
<dbReference type="Gene3D" id="1.25.40.990">
    <property type="match status" value="1"/>
</dbReference>
<accession>A0AAE1LVA7</accession>
<feature type="domain" description="SAC3/GANP/THP3 conserved" evidence="3">
    <location>
        <begin position="602"/>
        <end position="893"/>
    </location>
</feature>
<feature type="compositionally biased region" description="Low complexity" evidence="2">
    <location>
        <begin position="1855"/>
        <end position="1891"/>
    </location>
</feature>
<feature type="compositionally biased region" description="Polar residues" evidence="2">
    <location>
        <begin position="2111"/>
        <end position="2121"/>
    </location>
</feature>
<dbReference type="GO" id="GO:0005737">
    <property type="term" value="C:cytoplasm"/>
    <property type="evidence" value="ECO:0007669"/>
    <property type="project" value="TreeGrafter"/>
</dbReference>
<feature type="compositionally biased region" description="Basic and acidic residues" evidence="2">
    <location>
        <begin position="2038"/>
        <end position="2052"/>
    </location>
</feature>
<feature type="compositionally biased region" description="Low complexity" evidence="2">
    <location>
        <begin position="153"/>
        <end position="169"/>
    </location>
</feature>
<feature type="coiled-coil region" evidence="1">
    <location>
        <begin position="1805"/>
        <end position="1832"/>
    </location>
</feature>
<feature type="compositionally biased region" description="Basic and acidic residues" evidence="2">
    <location>
        <begin position="462"/>
        <end position="476"/>
    </location>
</feature>
<keyword evidence="5" id="KW-1185">Reference proteome</keyword>
<feature type="region of interest" description="Disordered" evidence="2">
    <location>
        <begin position="1015"/>
        <end position="1038"/>
    </location>
</feature>
<evidence type="ECO:0000259" key="3">
    <source>
        <dbReference type="Pfam" id="PF03399"/>
    </source>
</evidence>
<feature type="compositionally biased region" description="Low complexity" evidence="2">
    <location>
        <begin position="15"/>
        <end position="35"/>
    </location>
</feature>
<protein>
    <submittedName>
        <fullName evidence="4">Protein xmas-2</fullName>
    </submittedName>
</protein>
<comment type="caution">
    <text evidence="4">The sequence shown here is derived from an EMBL/GenBank/DDBJ whole genome shotgun (WGS) entry which is preliminary data.</text>
</comment>
<organism evidence="4 5">
    <name type="scientific">Frankliniella fusca</name>
    <dbReference type="NCBI Taxonomy" id="407009"/>
    <lineage>
        <taxon>Eukaryota</taxon>
        <taxon>Metazoa</taxon>
        <taxon>Ecdysozoa</taxon>
        <taxon>Arthropoda</taxon>
        <taxon>Hexapoda</taxon>
        <taxon>Insecta</taxon>
        <taxon>Pterygota</taxon>
        <taxon>Neoptera</taxon>
        <taxon>Paraneoptera</taxon>
        <taxon>Thysanoptera</taxon>
        <taxon>Terebrantia</taxon>
        <taxon>Thripoidea</taxon>
        <taxon>Thripidae</taxon>
        <taxon>Frankliniella</taxon>
    </lineage>
</organism>
<evidence type="ECO:0000313" key="5">
    <source>
        <dbReference type="Proteomes" id="UP001219518"/>
    </source>
</evidence>
<feature type="region of interest" description="Disordered" evidence="2">
    <location>
        <begin position="1834"/>
        <end position="1891"/>
    </location>
</feature>
<feature type="compositionally biased region" description="Polar residues" evidence="2">
    <location>
        <begin position="106"/>
        <end position="117"/>
    </location>
</feature>
<dbReference type="SUPFAM" id="SSF54928">
    <property type="entry name" value="RNA-binding domain, RBD"/>
    <property type="match status" value="1"/>
</dbReference>
<dbReference type="InterPro" id="IPR005062">
    <property type="entry name" value="SAC3/GANP/THP3_conserved"/>
</dbReference>
<evidence type="ECO:0000256" key="2">
    <source>
        <dbReference type="SAM" id="MobiDB-lite"/>
    </source>
</evidence>
<proteinExistence type="predicted"/>
<dbReference type="InterPro" id="IPR035979">
    <property type="entry name" value="RBD_domain_sf"/>
</dbReference>
<feature type="compositionally biased region" description="Polar residues" evidence="2">
    <location>
        <begin position="477"/>
        <end position="486"/>
    </location>
</feature>
<dbReference type="InterPro" id="IPR045107">
    <property type="entry name" value="SAC3/GANP/THP3"/>
</dbReference>
<dbReference type="EMBL" id="JAHWGI010001422">
    <property type="protein sequence ID" value="KAK3931372.1"/>
    <property type="molecule type" value="Genomic_DNA"/>
</dbReference>
<feature type="compositionally biased region" description="Basic and acidic residues" evidence="2">
    <location>
        <begin position="520"/>
        <end position="537"/>
    </location>
</feature>
<feature type="compositionally biased region" description="Basic and acidic residues" evidence="2">
    <location>
        <begin position="243"/>
        <end position="262"/>
    </location>
</feature>
<feature type="region of interest" description="Disordered" evidence="2">
    <location>
        <begin position="1992"/>
        <end position="2173"/>
    </location>
</feature>
<feature type="region of interest" description="Disordered" evidence="2">
    <location>
        <begin position="1"/>
        <end position="194"/>
    </location>
</feature>
<gene>
    <name evidence="4" type="ORF">KUF71_025825</name>
</gene>
<dbReference type="GO" id="GO:0006406">
    <property type="term" value="P:mRNA export from nucleus"/>
    <property type="evidence" value="ECO:0007669"/>
    <property type="project" value="TreeGrafter"/>
</dbReference>
<keyword evidence="1" id="KW-0175">Coiled coil</keyword>
<feature type="compositionally biased region" description="Acidic residues" evidence="2">
    <location>
        <begin position="2122"/>
        <end position="2142"/>
    </location>
</feature>
<feature type="compositionally biased region" description="Acidic residues" evidence="2">
    <location>
        <begin position="2323"/>
        <end position="2413"/>
    </location>
</feature>
<feature type="region of interest" description="Disordered" evidence="2">
    <location>
        <begin position="392"/>
        <end position="544"/>
    </location>
</feature>
<dbReference type="Pfam" id="PF03399">
    <property type="entry name" value="SAC3_GANP"/>
    <property type="match status" value="1"/>
</dbReference>
<dbReference type="PANTHER" id="PTHR12436">
    <property type="entry name" value="80 KDA MCM3-ASSOCIATED PROTEIN"/>
    <property type="match status" value="1"/>
</dbReference>
<evidence type="ECO:0000313" key="4">
    <source>
        <dbReference type="EMBL" id="KAK3931372.1"/>
    </source>
</evidence>
<evidence type="ECO:0000256" key="1">
    <source>
        <dbReference type="SAM" id="Coils"/>
    </source>
</evidence>
<reference evidence="4" key="2">
    <citation type="journal article" date="2023" name="BMC Genomics">
        <title>Pest status, molecular evolution, and epigenetic factors derived from the genome assembly of Frankliniella fusca, a thysanopteran phytovirus vector.</title>
        <authorList>
            <person name="Catto M.A."/>
            <person name="Labadie P.E."/>
            <person name="Jacobson A.L."/>
            <person name="Kennedy G.G."/>
            <person name="Srinivasan R."/>
            <person name="Hunt B.G."/>
        </authorList>
    </citation>
    <scope>NUCLEOTIDE SEQUENCE</scope>
    <source>
        <strain evidence="4">PL_HMW_Pooled</strain>
    </source>
</reference>
<feature type="compositionally biased region" description="Polar residues" evidence="2">
    <location>
        <begin position="80"/>
        <end position="97"/>
    </location>
</feature>